<organism evidence="2 3">
    <name type="scientific">Finegoldia magna (strain ATCC 29328 / DSM 20472 / WAL 2508)</name>
    <name type="common">Peptostreptococcus magnus</name>
    <dbReference type="NCBI Taxonomy" id="334413"/>
    <lineage>
        <taxon>Bacteria</taxon>
        <taxon>Bacillati</taxon>
        <taxon>Bacillota</taxon>
        <taxon>Tissierellia</taxon>
        <taxon>Tissierellales</taxon>
        <taxon>Peptoniphilaceae</taxon>
        <taxon>Finegoldia</taxon>
    </lineage>
</organism>
<dbReference type="AlphaFoldDB" id="B0S399"/>
<dbReference type="Proteomes" id="UP000001319">
    <property type="component" value="Chromosome"/>
</dbReference>
<evidence type="ECO:0000313" key="3">
    <source>
        <dbReference type="Proteomes" id="UP000001319"/>
    </source>
</evidence>
<dbReference type="InterPro" id="IPR025382">
    <property type="entry name" value="Cap4-like_endonuclease_dom"/>
</dbReference>
<dbReference type="KEGG" id="fma:FMG_1421"/>
<dbReference type="EMBL" id="AP008971">
    <property type="protein sequence ID" value="BAG08839.1"/>
    <property type="molecule type" value="Genomic_DNA"/>
</dbReference>
<keyword evidence="3" id="KW-1185">Reference proteome</keyword>
<dbReference type="GO" id="GO:0004518">
    <property type="term" value="F:nuclease activity"/>
    <property type="evidence" value="ECO:0007669"/>
    <property type="project" value="InterPro"/>
</dbReference>
<sequence length="341" mass="39916">MEYSNYYMNLPLDLAGSRTKNRFRVELLWGVGKLIDAYKLYDDYTIVFDFKCDIELHRDNGLDFYQVKTINRGNHSSKTLTKRKGNSRSILGTLYALYNPNHNIKLAVVCNKHLKIDSKEDLRKEVCLGELDKTVIDFIEDKLQEELKLSEVILDNVFYVCESMDLTNPHYALLGKLIEAFQEIKNEEPNNPNALFRLVSDTAQKKASYEMAITNYNDVLELKGISKNEFNKMLESHRKKSITGIEQVKDYIKTLFPSERRLYNQALTNLLEIDQSHELNVLKISIFEYIEGNIDKIKNENDLFNILNNVFDSEFPIEYTKYMKKVFYLMVFYLYTEGGDI</sequence>
<dbReference type="HOGENOM" id="CLU_923492_0_0_9"/>
<dbReference type="eggNOG" id="ENOG502Z8V6">
    <property type="taxonomic scope" value="Bacteria"/>
</dbReference>
<protein>
    <recommendedName>
        <fullName evidence="1">CD-NTase associated protein 4-like DNA endonuclease domain-containing protein</fullName>
    </recommendedName>
</protein>
<reference evidence="2 3" key="1">
    <citation type="journal article" date="2008" name="DNA Res.">
        <title>Complete genome sequence of Finegoldia magna, an anaerobic opportunistic pathogen.</title>
        <authorList>
            <person name="Goto T."/>
            <person name="Yamashita A."/>
            <person name="Hirakawa H."/>
            <person name="Matsutani M."/>
            <person name="Todo K."/>
            <person name="Ohshima K."/>
            <person name="Toh H."/>
            <person name="Miyamoto K."/>
            <person name="Kuhara S."/>
            <person name="Hattori M."/>
            <person name="Shimizu T."/>
            <person name="Akimoto S."/>
        </authorList>
    </citation>
    <scope>NUCLEOTIDE SEQUENCE [LARGE SCALE GENOMIC DNA]</scope>
    <source>
        <strain evidence="3">ATCC 29328 / DSM 20472 / WAL 2508</strain>
    </source>
</reference>
<accession>B0S399</accession>
<dbReference type="Pfam" id="PF14130">
    <property type="entry name" value="Cap4_nuclease"/>
    <property type="match status" value="1"/>
</dbReference>
<gene>
    <name evidence="2" type="ordered locus">FMG_1421</name>
</gene>
<evidence type="ECO:0000313" key="2">
    <source>
        <dbReference type="EMBL" id="BAG08839.1"/>
    </source>
</evidence>
<name>B0S399_FINM2</name>
<proteinExistence type="predicted"/>
<feature type="domain" description="CD-NTase associated protein 4-like DNA endonuclease" evidence="1">
    <location>
        <begin position="15"/>
        <end position="207"/>
    </location>
</feature>
<evidence type="ECO:0000259" key="1">
    <source>
        <dbReference type="Pfam" id="PF14130"/>
    </source>
</evidence>